<dbReference type="Pfam" id="PF02742">
    <property type="entry name" value="Fe_dep_repr_C"/>
    <property type="match status" value="1"/>
</dbReference>
<dbReference type="AlphaFoldDB" id="A0A7W8B482"/>
<sequence>MPVEMIGLEWEQAHAEACWWERVMSEAVERRVLELLKYPMMSPRGIPIPGLDELGHQSDMGPVPEEDAVRLGELNPGPNSASPLVGRLEETAQTAPPD</sequence>
<dbReference type="Gene3D" id="1.10.60.10">
    <property type="entry name" value="Iron dependent repressor, metal binding and dimerisation domain"/>
    <property type="match status" value="1"/>
</dbReference>
<organism evidence="3 4">
    <name type="scientific">Streptomyces spectabilis</name>
    <dbReference type="NCBI Taxonomy" id="68270"/>
    <lineage>
        <taxon>Bacteria</taxon>
        <taxon>Bacillati</taxon>
        <taxon>Actinomycetota</taxon>
        <taxon>Actinomycetes</taxon>
        <taxon>Kitasatosporales</taxon>
        <taxon>Streptomycetaceae</taxon>
        <taxon>Streptomyces</taxon>
    </lineage>
</organism>
<evidence type="ECO:0000259" key="2">
    <source>
        <dbReference type="Pfam" id="PF02742"/>
    </source>
</evidence>
<dbReference type="InterPro" id="IPR001367">
    <property type="entry name" value="Fe_dep_repressor"/>
</dbReference>
<dbReference type="PANTHER" id="PTHR33238">
    <property type="entry name" value="IRON (METAL) DEPENDENT REPRESSOR, DTXR FAMILY"/>
    <property type="match status" value="1"/>
</dbReference>
<gene>
    <name evidence="3" type="ORF">FHS40_008544</name>
</gene>
<dbReference type="EMBL" id="JACHJD010000027">
    <property type="protein sequence ID" value="MBB5109416.1"/>
    <property type="molecule type" value="Genomic_DNA"/>
</dbReference>
<protein>
    <submittedName>
        <fullName evidence="3">Mn-dependent DtxR family transcriptional regulator</fullName>
    </submittedName>
</protein>
<feature type="region of interest" description="Disordered" evidence="1">
    <location>
        <begin position="49"/>
        <end position="98"/>
    </location>
</feature>
<evidence type="ECO:0000256" key="1">
    <source>
        <dbReference type="SAM" id="MobiDB-lite"/>
    </source>
</evidence>
<comment type="caution">
    <text evidence="3">The sequence shown here is derived from an EMBL/GenBank/DDBJ whole genome shotgun (WGS) entry which is preliminary data.</text>
</comment>
<proteinExistence type="predicted"/>
<keyword evidence="4" id="KW-1185">Reference proteome</keyword>
<accession>A0A7W8B482</accession>
<dbReference type="Proteomes" id="UP000549009">
    <property type="component" value="Unassembled WGS sequence"/>
</dbReference>
<dbReference type="InterPro" id="IPR050536">
    <property type="entry name" value="DtxR_MntR_Metal-Reg"/>
</dbReference>
<reference evidence="3 4" key="1">
    <citation type="submission" date="2020-08" db="EMBL/GenBank/DDBJ databases">
        <title>Genomic Encyclopedia of Type Strains, Phase III (KMG-III): the genomes of soil and plant-associated and newly described type strains.</title>
        <authorList>
            <person name="Whitman W."/>
        </authorList>
    </citation>
    <scope>NUCLEOTIDE SEQUENCE [LARGE SCALE GENOMIC DNA]</scope>
    <source>
        <strain evidence="3 4">CECT 3146</strain>
    </source>
</reference>
<evidence type="ECO:0000313" key="3">
    <source>
        <dbReference type="EMBL" id="MBB5109416.1"/>
    </source>
</evidence>
<dbReference type="InterPro" id="IPR036421">
    <property type="entry name" value="Fe_dep_repressor_sf"/>
</dbReference>
<name>A0A7W8B482_STRST</name>
<dbReference type="GO" id="GO:0046983">
    <property type="term" value="F:protein dimerization activity"/>
    <property type="evidence" value="ECO:0007669"/>
    <property type="project" value="InterPro"/>
</dbReference>
<dbReference type="GO" id="GO:0046914">
    <property type="term" value="F:transition metal ion binding"/>
    <property type="evidence" value="ECO:0007669"/>
    <property type="project" value="InterPro"/>
</dbReference>
<dbReference type="GO" id="GO:0045892">
    <property type="term" value="P:negative regulation of DNA-templated transcription"/>
    <property type="evidence" value="ECO:0007669"/>
    <property type="project" value="TreeGrafter"/>
</dbReference>
<evidence type="ECO:0000313" key="4">
    <source>
        <dbReference type="Proteomes" id="UP000549009"/>
    </source>
</evidence>
<feature type="domain" description="Iron dependent repressor metal binding and dimerisation" evidence="2">
    <location>
        <begin position="3"/>
        <end position="49"/>
    </location>
</feature>
<dbReference type="PANTHER" id="PTHR33238:SF10">
    <property type="entry name" value="IRON-DEPENDENT REPRESSOR IDER"/>
    <property type="match status" value="1"/>
</dbReference>
<dbReference type="SUPFAM" id="SSF47979">
    <property type="entry name" value="Iron-dependent repressor protein, dimerization domain"/>
    <property type="match status" value="1"/>
</dbReference>